<feature type="modified residue" description="N-methylphenylalanine" evidence="11">
    <location>
        <position position="7"/>
    </location>
</feature>
<keyword evidence="6 10" id="KW-1133">Transmembrane helix</keyword>
<dbReference type="Pfam" id="PF07963">
    <property type="entry name" value="N_methyl"/>
    <property type="match status" value="1"/>
</dbReference>
<evidence type="ECO:0000256" key="11">
    <source>
        <dbReference type="PIRSR" id="PIRSR029928-50"/>
    </source>
</evidence>
<evidence type="ECO:0000256" key="10">
    <source>
        <dbReference type="PIRNR" id="PIRNR029928"/>
    </source>
</evidence>
<keyword evidence="4 11" id="KW-0488">Methylation</keyword>
<dbReference type="GO" id="GO:0009986">
    <property type="term" value="C:cell surface"/>
    <property type="evidence" value="ECO:0007669"/>
    <property type="project" value="UniProtKB-SubCell"/>
</dbReference>
<comment type="function">
    <text evidence="10">Required for transformation and DNA binding.</text>
</comment>
<keyword evidence="8 10" id="KW-0178">Competence</keyword>
<evidence type="ECO:0000256" key="4">
    <source>
        <dbReference type="ARBA" id="ARBA00022481"/>
    </source>
</evidence>
<dbReference type="PIRSF" id="PIRSF029928">
    <property type="entry name" value="Late_competence_ComGC"/>
    <property type="match status" value="1"/>
</dbReference>
<dbReference type="GO" id="GO:0015627">
    <property type="term" value="C:type II protein secretion system complex"/>
    <property type="evidence" value="ECO:0007669"/>
    <property type="project" value="InterPro"/>
</dbReference>
<dbReference type="AlphaFoldDB" id="A0A9X4AEZ1"/>
<evidence type="ECO:0000256" key="7">
    <source>
        <dbReference type="ARBA" id="ARBA00023136"/>
    </source>
</evidence>
<dbReference type="SUPFAM" id="SSF54523">
    <property type="entry name" value="Pili subunits"/>
    <property type="match status" value="1"/>
</dbReference>
<evidence type="ECO:0000256" key="8">
    <source>
        <dbReference type="ARBA" id="ARBA00023287"/>
    </source>
</evidence>
<accession>A0A9X4AEZ1</accession>
<dbReference type="InterPro" id="IPR016940">
    <property type="entry name" value="ComGC"/>
</dbReference>
<evidence type="ECO:0000256" key="2">
    <source>
        <dbReference type="ARBA" id="ARBA00004241"/>
    </source>
</evidence>
<dbReference type="InterPro" id="IPR012902">
    <property type="entry name" value="N_methyl_site"/>
</dbReference>
<comment type="subunit">
    <text evidence="10">Homodimer.</text>
</comment>
<dbReference type="GO" id="GO:0005886">
    <property type="term" value="C:plasma membrane"/>
    <property type="evidence" value="ECO:0007669"/>
    <property type="project" value="UniProtKB-SubCell"/>
</dbReference>
<comment type="caution">
    <text evidence="12">The sequence shown here is derived from an EMBL/GenBank/DDBJ whole genome shotgun (WGS) entry which is preliminary data.</text>
</comment>
<dbReference type="RefSeq" id="WP_272444468.1">
    <property type="nucleotide sequence ID" value="NZ_JAMQKC010000001.1"/>
</dbReference>
<evidence type="ECO:0000313" key="12">
    <source>
        <dbReference type="EMBL" id="MDC3415508.1"/>
    </source>
</evidence>
<gene>
    <name evidence="12" type="ORF">NC799_01080</name>
</gene>
<dbReference type="InterPro" id="IPR045584">
    <property type="entry name" value="Pilin-like"/>
</dbReference>
<dbReference type="InterPro" id="IPR000983">
    <property type="entry name" value="Bac_GSPG_pilin"/>
</dbReference>
<dbReference type="GO" id="GO:0015628">
    <property type="term" value="P:protein secretion by the type II secretion system"/>
    <property type="evidence" value="ECO:0007669"/>
    <property type="project" value="InterPro"/>
</dbReference>
<keyword evidence="13" id="KW-1185">Reference proteome</keyword>
<reference evidence="12" key="1">
    <citation type="submission" date="2022-06" db="EMBL/GenBank/DDBJ databases">
        <title>Aquibacillus sp. a new bacterium isolated from soil saline samples.</title>
        <authorList>
            <person name="Galisteo C."/>
            <person name="De La Haba R."/>
            <person name="Sanchez-Porro C."/>
            <person name="Ventosa A."/>
        </authorList>
    </citation>
    <scope>NUCLEOTIDE SEQUENCE</scope>
    <source>
        <strain evidence="12">3ASR75-54</strain>
    </source>
</reference>
<evidence type="ECO:0000256" key="3">
    <source>
        <dbReference type="ARBA" id="ARBA00022475"/>
    </source>
</evidence>
<comment type="subcellular location">
    <subcellularLocation>
        <location evidence="1">Cell membrane</location>
        <topology evidence="1">Single-pass membrane protein</topology>
    </subcellularLocation>
    <subcellularLocation>
        <location evidence="2">Cell surface</location>
    </subcellularLocation>
</comment>
<dbReference type="Gene3D" id="3.30.700.10">
    <property type="entry name" value="Glycoprotein, Type 4 Pilin"/>
    <property type="match status" value="1"/>
</dbReference>
<keyword evidence="7 10" id="KW-0472">Membrane</keyword>
<dbReference type="EMBL" id="JAMQKC010000001">
    <property type="protein sequence ID" value="MDC3415508.1"/>
    <property type="molecule type" value="Genomic_DNA"/>
</dbReference>
<dbReference type="GO" id="GO:0030420">
    <property type="term" value="P:establishment of competence for transformation"/>
    <property type="evidence" value="ECO:0007669"/>
    <property type="project" value="UniProtKB-UniRule"/>
</dbReference>
<dbReference type="NCBIfam" id="NF040999">
    <property type="entry name" value="pilin_ComGC"/>
    <property type="match status" value="1"/>
</dbReference>
<keyword evidence="10" id="KW-0813">Transport</keyword>
<feature type="transmembrane region" description="Helical" evidence="10">
    <location>
        <begin position="6"/>
        <end position="27"/>
    </location>
</feature>
<dbReference type="NCBIfam" id="TIGR02532">
    <property type="entry name" value="IV_pilin_GFxxxE"/>
    <property type="match status" value="1"/>
</dbReference>
<feature type="propeptide" id="PRO_5041501938" evidence="11">
    <location>
        <begin position="1"/>
        <end position="6"/>
    </location>
</feature>
<evidence type="ECO:0000256" key="5">
    <source>
        <dbReference type="ARBA" id="ARBA00022692"/>
    </source>
</evidence>
<proteinExistence type="inferred from homology"/>
<sequence>MKKQNGFTLIEMLIVLTVISTLLILLIPNLADKNTAMQTKGCDALLQLAESQIQAYKIDTGSSPLTIQALIDGNYLKTDKCANNTKKITLTTEGVKVDAATQP</sequence>
<evidence type="ECO:0000313" key="13">
    <source>
        <dbReference type="Proteomes" id="UP001145069"/>
    </source>
</evidence>
<comment type="similarity">
    <text evidence="9 10">Belongs to the ComGC family.</text>
</comment>
<evidence type="ECO:0000256" key="6">
    <source>
        <dbReference type="ARBA" id="ARBA00022989"/>
    </source>
</evidence>
<dbReference type="Proteomes" id="UP001145069">
    <property type="component" value="Unassembled WGS sequence"/>
</dbReference>
<evidence type="ECO:0000256" key="1">
    <source>
        <dbReference type="ARBA" id="ARBA00004162"/>
    </source>
</evidence>
<evidence type="ECO:0000256" key="9">
    <source>
        <dbReference type="ARBA" id="ARBA00043982"/>
    </source>
</evidence>
<protein>
    <recommendedName>
        <fullName evidence="10">ComG operon protein 3</fullName>
    </recommendedName>
</protein>
<organism evidence="12 13">
    <name type="scientific">Aquibacillus salsiterrae</name>
    <dbReference type="NCBI Taxonomy" id="2950439"/>
    <lineage>
        <taxon>Bacteria</taxon>
        <taxon>Bacillati</taxon>
        <taxon>Bacillota</taxon>
        <taxon>Bacilli</taxon>
        <taxon>Bacillales</taxon>
        <taxon>Bacillaceae</taxon>
        <taxon>Aquibacillus</taxon>
    </lineage>
</organism>
<keyword evidence="3 10" id="KW-1003">Cell membrane</keyword>
<feature type="chain" id="PRO_5041501937" description="ComG operon protein 3" evidence="11">
    <location>
        <begin position="7"/>
        <end position="103"/>
    </location>
</feature>
<dbReference type="PRINTS" id="PR00813">
    <property type="entry name" value="BCTERIALGSPG"/>
</dbReference>
<keyword evidence="5 10" id="KW-0812">Transmembrane</keyword>
<name>A0A9X4AEZ1_9BACI</name>